<dbReference type="Gene3D" id="3.40.190.10">
    <property type="entry name" value="Periplasmic binding protein-like II"/>
    <property type="match status" value="2"/>
</dbReference>
<evidence type="ECO:0000256" key="6">
    <source>
        <dbReference type="PIRSR" id="PIRSR004846-1"/>
    </source>
</evidence>
<dbReference type="InterPro" id="IPR044084">
    <property type="entry name" value="AvModA-like_subst-bd"/>
</dbReference>
<organism evidence="7">
    <name type="scientific">Candidatus Kentrum sp. LFY</name>
    <dbReference type="NCBI Taxonomy" id="2126342"/>
    <lineage>
        <taxon>Bacteria</taxon>
        <taxon>Pseudomonadati</taxon>
        <taxon>Pseudomonadota</taxon>
        <taxon>Gammaproteobacteria</taxon>
        <taxon>Candidatus Kentrum</taxon>
    </lineage>
</organism>
<keyword evidence="4" id="KW-0732">Signal</keyword>
<dbReference type="GO" id="GO:0030973">
    <property type="term" value="F:molybdate ion binding"/>
    <property type="evidence" value="ECO:0007669"/>
    <property type="project" value="InterPro"/>
</dbReference>
<evidence type="ECO:0000256" key="1">
    <source>
        <dbReference type="ARBA" id="ARBA00009175"/>
    </source>
</evidence>
<evidence type="ECO:0000256" key="3">
    <source>
        <dbReference type="ARBA" id="ARBA00022723"/>
    </source>
</evidence>
<evidence type="ECO:0000256" key="2">
    <source>
        <dbReference type="ARBA" id="ARBA00022505"/>
    </source>
</evidence>
<name>A0A450WAH9_9GAMM</name>
<keyword evidence="2 6" id="KW-0500">Molybdenum</keyword>
<dbReference type="PIRSF" id="PIRSF004846">
    <property type="entry name" value="ModA"/>
    <property type="match status" value="1"/>
</dbReference>
<dbReference type="EMBL" id="CAADFN010000005">
    <property type="protein sequence ID" value="VFK14008.1"/>
    <property type="molecule type" value="Genomic_DNA"/>
</dbReference>
<comment type="similarity">
    <text evidence="1">Belongs to the bacterial solute-binding protein ModA family.</text>
</comment>
<dbReference type="PANTHER" id="PTHR30632">
    <property type="entry name" value="MOLYBDATE-BINDING PERIPLASMIC PROTEIN"/>
    <property type="match status" value="1"/>
</dbReference>
<keyword evidence="3 6" id="KW-0479">Metal-binding</keyword>
<proteinExistence type="inferred from homology"/>
<dbReference type="SUPFAM" id="SSF53850">
    <property type="entry name" value="Periplasmic binding protein-like II"/>
    <property type="match status" value="1"/>
</dbReference>
<dbReference type="GO" id="GO:0046872">
    <property type="term" value="F:metal ion binding"/>
    <property type="evidence" value="ECO:0007669"/>
    <property type="project" value="UniProtKB-KW"/>
</dbReference>
<dbReference type="NCBIfam" id="TIGR01256">
    <property type="entry name" value="modA"/>
    <property type="match status" value="1"/>
</dbReference>
<feature type="binding site" evidence="6">
    <location>
        <position position="180"/>
    </location>
    <ligand>
        <name>molybdate</name>
        <dbReference type="ChEBI" id="CHEBI:36264"/>
    </ligand>
</feature>
<protein>
    <submittedName>
        <fullName evidence="7">Molybdate transport system substrate-binding protein</fullName>
    </submittedName>
</protein>
<dbReference type="Pfam" id="PF13531">
    <property type="entry name" value="SBP_bac_11"/>
    <property type="match status" value="1"/>
</dbReference>
<dbReference type="InterPro" id="IPR050682">
    <property type="entry name" value="ModA/WtpA"/>
</dbReference>
<accession>A0A450WAH9</accession>
<sequence>MISISHTIAHKHRAWIAIVLLLVFSLLPIRSISAGETVYIAVASNFAGTLRSLLASFKPQSPHEFKVSSASTGKLFAQIKHGAPFDIFLAADAQRPGLLVADGHAVAGSLFTYAVGRLVLWRRIATESTLEKSEILGLTIGRLTIANPKTAPYGKAAEETLRALGLWRTWQPRLVWGENIGQAYQFVASGAVDSGFVALSQIFQRNRMSMGGKDDTRSKGEIRIVPSSLHTPLWQQAVLLNRGTNNAGAKDFMNFLRSRKARQIIEAEGYEPPDS</sequence>
<dbReference type="InterPro" id="IPR005950">
    <property type="entry name" value="ModA"/>
</dbReference>
<dbReference type="AlphaFoldDB" id="A0A450WAH9"/>
<dbReference type="GO" id="GO:1901359">
    <property type="term" value="F:tungstate binding"/>
    <property type="evidence" value="ECO:0007669"/>
    <property type="project" value="UniProtKB-ARBA"/>
</dbReference>
<reference evidence="7" key="1">
    <citation type="submission" date="2019-02" db="EMBL/GenBank/DDBJ databases">
        <authorList>
            <person name="Gruber-Vodicka R. H."/>
            <person name="Seah K. B. B."/>
        </authorList>
    </citation>
    <scope>NUCLEOTIDE SEQUENCE</scope>
    <source>
        <strain evidence="7">BECK_BY7</strain>
    </source>
</reference>
<dbReference type="GO" id="GO:0015689">
    <property type="term" value="P:molybdate ion transport"/>
    <property type="evidence" value="ECO:0007669"/>
    <property type="project" value="InterPro"/>
</dbReference>
<evidence type="ECO:0000256" key="4">
    <source>
        <dbReference type="ARBA" id="ARBA00022729"/>
    </source>
</evidence>
<dbReference type="PANTHER" id="PTHR30632:SF14">
    <property type="entry name" value="TUNGSTATE_MOLYBDATE_CHROMATE-BINDING PROTEIN MODA"/>
    <property type="match status" value="1"/>
</dbReference>
<dbReference type="FunFam" id="3.40.190.10:FF:000035">
    <property type="entry name" value="Molybdate ABC transporter substrate-binding protein"/>
    <property type="match status" value="1"/>
</dbReference>
<gene>
    <name evidence="7" type="ORF">BECKLFY1418C_GA0070996_100530</name>
</gene>
<comment type="subunit">
    <text evidence="5">The complex is composed of two ATP-binding proteins (ModC), two transmembrane proteins (ModB) and a solute-binding protein (ModA).</text>
</comment>
<evidence type="ECO:0000256" key="5">
    <source>
        <dbReference type="ARBA" id="ARBA00062515"/>
    </source>
</evidence>
<feature type="binding site" evidence="6">
    <location>
        <position position="72"/>
    </location>
    <ligand>
        <name>molybdate</name>
        <dbReference type="ChEBI" id="CHEBI:36264"/>
    </ligand>
</feature>
<dbReference type="CDD" id="cd13539">
    <property type="entry name" value="PBP2_AvModA"/>
    <property type="match status" value="1"/>
</dbReference>
<evidence type="ECO:0000313" key="7">
    <source>
        <dbReference type="EMBL" id="VFK14008.1"/>
    </source>
</evidence>